<dbReference type="PANTHER" id="PTHR11220:SF58">
    <property type="entry name" value="SOUL HEME-BINDING FAMILY PROTEIN"/>
    <property type="match status" value="1"/>
</dbReference>
<comment type="similarity">
    <text evidence="1">Belongs to the HEBP family.</text>
</comment>
<evidence type="ECO:0000256" key="1">
    <source>
        <dbReference type="ARBA" id="ARBA00009817"/>
    </source>
</evidence>
<organism evidence="2 3">
    <name type="scientific">Diacronema lutheri</name>
    <name type="common">Unicellular marine alga</name>
    <name type="synonym">Monochrysis lutheri</name>
    <dbReference type="NCBI Taxonomy" id="2081491"/>
    <lineage>
        <taxon>Eukaryota</taxon>
        <taxon>Haptista</taxon>
        <taxon>Haptophyta</taxon>
        <taxon>Pavlovophyceae</taxon>
        <taxon>Pavlovales</taxon>
        <taxon>Pavlovaceae</taxon>
        <taxon>Diacronema</taxon>
    </lineage>
</organism>
<protein>
    <recommendedName>
        <fullName evidence="4">SOUL heme-binding protein</fullName>
    </recommendedName>
</protein>
<dbReference type="PANTHER" id="PTHR11220">
    <property type="entry name" value="HEME-BINDING PROTEIN-RELATED"/>
    <property type="match status" value="1"/>
</dbReference>
<dbReference type="InterPro" id="IPR006917">
    <property type="entry name" value="SOUL_heme-bd"/>
</dbReference>
<dbReference type="Gene3D" id="3.20.80.10">
    <property type="entry name" value="Regulatory factor, effector binding domain"/>
    <property type="match status" value="1"/>
</dbReference>
<dbReference type="AlphaFoldDB" id="A0A8J5XGD7"/>
<reference evidence="2" key="1">
    <citation type="submission" date="2021-05" db="EMBL/GenBank/DDBJ databases">
        <title>The genome of the haptophyte Pavlova lutheri (Diacronema luteri, Pavlovales) - a model for lipid biosynthesis in eukaryotic algae.</title>
        <authorList>
            <person name="Hulatt C.J."/>
            <person name="Posewitz M.C."/>
        </authorList>
    </citation>
    <scope>NUCLEOTIDE SEQUENCE</scope>
    <source>
        <strain evidence="2">NIVA-4/92</strain>
    </source>
</reference>
<dbReference type="Proteomes" id="UP000751190">
    <property type="component" value="Unassembled WGS sequence"/>
</dbReference>
<gene>
    <name evidence="2" type="ORF">KFE25_008002</name>
</gene>
<dbReference type="OrthoDB" id="6424451at2759"/>
<evidence type="ECO:0008006" key="4">
    <source>
        <dbReference type="Google" id="ProtNLM"/>
    </source>
</evidence>
<dbReference type="InterPro" id="IPR011256">
    <property type="entry name" value="Reg_factor_effector_dom_sf"/>
</dbReference>
<proteinExistence type="inferred from homology"/>
<dbReference type="Pfam" id="PF04832">
    <property type="entry name" value="SOUL"/>
    <property type="match status" value="1"/>
</dbReference>
<keyword evidence="3" id="KW-1185">Reference proteome</keyword>
<evidence type="ECO:0000313" key="3">
    <source>
        <dbReference type="Proteomes" id="UP000751190"/>
    </source>
</evidence>
<name>A0A8J5XGD7_DIALT</name>
<accession>A0A8J5XGD7</accession>
<comment type="caution">
    <text evidence="2">The sequence shown here is derived from an EMBL/GenBank/DDBJ whole genome shotgun (WGS) entry which is preliminary data.</text>
</comment>
<evidence type="ECO:0000313" key="2">
    <source>
        <dbReference type="EMBL" id="KAG8466623.1"/>
    </source>
</evidence>
<dbReference type="OMA" id="MEDQDKW"/>
<dbReference type="EMBL" id="JAGTXO010000007">
    <property type="protein sequence ID" value="KAG8466623.1"/>
    <property type="molecule type" value="Genomic_DNA"/>
</dbReference>
<dbReference type="SUPFAM" id="SSF55136">
    <property type="entry name" value="Probable bacterial effector-binding domain"/>
    <property type="match status" value="1"/>
</dbReference>
<sequence>MEFIRLALGRLDEEQPQYEVVRTLHGGTELRRYAPQLVAQVDWVPRAGAEQFTDNREPFFALAKYIGVFGEAQNAKPSGGASEAIAMTAPVLMGEAPEKVAMTAPVLVGEAGAATVGGARFMRFVLPSELTLATAPRPTNPAVQLVEVPAKHVAALRFSGRLTARSADACGAALVDAIAADGALTPTSSAARPWYAGGFNPPWTLPFLRTNEVYVDVLDAHGRAGVSATQLQAAAAVQAQSSAGSSVARTLAAGLLVGAGIAGTSLWWSGARARGP</sequence>